<evidence type="ECO:0000313" key="1">
    <source>
        <dbReference type="EMBL" id="RIJ24423.1"/>
    </source>
</evidence>
<protein>
    <submittedName>
        <fullName evidence="1">Uncharacterized protein</fullName>
    </submittedName>
</protein>
<proteinExistence type="predicted"/>
<accession>A0A399R0G5</accession>
<dbReference type="Proteomes" id="UP000265431">
    <property type="component" value="Unassembled WGS sequence"/>
</dbReference>
<organism evidence="1 2">
    <name type="scientific">Henriciella barbarensis</name>
    <dbReference type="NCBI Taxonomy" id="86342"/>
    <lineage>
        <taxon>Bacteria</taxon>
        <taxon>Pseudomonadati</taxon>
        <taxon>Pseudomonadota</taxon>
        <taxon>Alphaproteobacteria</taxon>
        <taxon>Hyphomonadales</taxon>
        <taxon>Hyphomonadaceae</taxon>
        <taxon>Henriciella</taxon>
    </lineage>
</organism>
<reference evidence="1 2" key="1">
    <citation type="submission" date="2018-08" db="EMBL/GenBank/DDBJ databases">
        <title>Henriciella mobilis sp. nov., isolated from seawater.</title>
        <authorList>
            <person name="Cheng H."/>
            <person name="Wu Y.-H."/>
            <person name="Xu X.-W."/>
            <person name="Guo L.-L."/>
        </authorList>
    </citation>
    <scope>NUCLEOTIDE SEQUENCE [LARGE SCALE GENOMIC DNA]</scope>
    <source>
        <strain evidence="1 2">CCUG66934</strain>
    </source>
</reference>
<comment type="caution">
    <text evidence="1">The sequence shown here is derived from an EMBL/GenBank/DDBJ whole genome shotgun (WGS) entry which is preliminary data.</text>
</comment>
<evidence type="ECO:0000313" key="2">
    <source>
        <dbReference type="Proteomes" id="UP000265431"/>
    </source>
</evidence>
<keyword evidence="2" id="KW-1185">Reference proteome</keyword>
<sequence length="129" mass="13614">MGLTALPKAVRAIHLSSQATARLSESSGRPASNERAILRRARPWRTLYSHAERLALPIASTLDAPGPVTSGRNDKRTASGKPRMAILVFAELFPSPSGEGAGVRGGHIEARQTIGSDAPLLITAKSSFC</sequence>
<name>A0A399R0G5_9PROT</name>
<gene>
    <name evidence="1" type="ORF">D1224_09355</name>
</gene>
<dbReference type="AlphaFoldDB" id="A0A399R0G5"/>
<dbReference type="EMBL" id="QWGB01000005">
    <property type="protein sequence ID" value="RIJ24423.1"/>
    <property type="molecule type" value="Genomic_DNA"/>
</dbReference>